<dbReference type="AlphaFoldDB" id="A0A5B7JEL9"/>
<name>A0A5B7JEL9_PORTR</name>
<sequence>MNDASTCEESLCPASKTSCVAEKCTLPQVDAMPRKFSSFLVTRYPVGVEPDLSKELPGVYNARRFRQNGKPINNIVVT</sequence>
<accession>A0A5B7JEL9</accession>
<organism evidence="1 2">
    <name type="scientific">Portunus trituberculatus</name>
    <name type="common">Swimming crab</name>
    <name type="synonym">Neptunus trituberculatus</name>
    <dbReference type="NCBI Taxonomy" id="210409"/>
    <lineage>
        <taxon>Eukaryota</taxon>
        <taxon>Metazoa</taxon>
        <taxon>Ecdysozoa</taxon>
        <taxon>Arthropoda</taxon>
        <taxon>Crustacea</taxon>
        <taxon>Multicrustacea</taxon>
        <taxon>Malacostraca</taxon>
        <taxon>Eumalacostraca</taxon>
        <taxon>Eucarida</taxon>
        <taxon>Decapoda</taxon>
        <taxon>Pleocyemata</taxon>
        <taxon>Brachyura</taxon>
        <taxon>Eubrachyura</taxon>
        <taxon>Portunoidea</taxon>
        <taxon>Portunidae</taxon>
        <taxon>Portuninae</taxon>
        <taxon>Portunus</taxon>
    </lineage>
</organism>
<dbReference type="EMBL" id="VSRR010093399">
    <property type="protein sequence ID" value="MPC93035.1"/>
    <property type="molecule type" value="Genomic_DNA"/>
</dbReference>
<comment type="caution">
    <text evidence="1">The sequence shown here is derived from an EMBL/GenBank/DDBJ whole genome shotgun (WGS) entry which is preliminary data.</text>
</comment>
<proteinExistence type="predicted"/>
<gene>
    <name evidence="1" type="ORF">E2C01_088150</name>
</gene>
<dbReference type="Proteomes" id="UP000324222">
    <property type="component" value="Unassembled WGS sequence"/>
</dbReference>
<keyword evidence="2" id="KW-1185">Reference proteome</keyword>
<evidence type="ECO:0000313" key="1">
    <source>
        <dbReference type="EMBL" id="MPC93035.1"/>
    </source>
</evidence>
<evidence type="ECO:0000313" key="2">
    <source>
        <dbReference type="Proteomes" id="UP000324222"/>
    </source>
</evidence>
<protein>
    <submittedName>
        <fullName evidence="1">Uncharacterized protein</fullName>
    </submittedName>
</protein>
<reference evidence="1 2" key="1">
    <citation type="submission" date="2019-05" db="EMBL/GenBank/DDBJ databases">
        <title>Another draft genome of Portunus trituberculatus and its Hox gene families provides insights of decapod evolution.</title>
        <authorList>
            <person name="Jeong J.-H."/>
            <person name="Song I."/>
            <person name="Kim S."/>
            <person name="Choi T."/>
            <person name="Kim D."/>
            <person name="Ryu S."/>
            <person name="Kim W."/>
        </authorList>
    </citation>
    <scope>NUCLEOTIDE SEQUENCE [LARGE SCALE GENOMIC DNA]</scope>
    <source>
        <tissue evidence="1">Muscle</tissue>
    </source>
</reference>